<dbReference type="Pfam" id="PF01074">
    <property type="entry name" value="Glyco_hydro_38N"/>
    <property type="match status" value="1"/>
</dbReference>
<dbReference type="Gene3D" id="2.60.40.2220">
    <property type="match status" value="1"/>
</dbReference>
<proteinExistence type="inferred from homology"/>
<dbReference type="Pfam" id="PF07748">
    <property type="entry name" value="Glyco_hydro_38C"/>
    <property type="match status" value="1"/>
</dbReference>
<dbReference type="PANTHER" id="PTHR46017">
    <property type="entry name" value="ALPHA-MANNOSIDASE 2C1"/>
    <property type="match status" value="1"/>
</dbReference>
<dbReference type="RefSeq" id="WP_262431878.1">
    <property type="nucleotide sequence ID" value="NZ_JACRTE010000005.1"/>
</dbReference>
<dbReference type="AlphaFoldDB" id="A0A926ITB4"/>
<evidence type="ECO:0000256" key="2">
    <source>
        <dbReference type="ARBA" id="ARBA00022723"/>
    </source>
</evidence>
<evidence type="ECO:0000313" key="6">
    <source>
        <dbReference type="EMBL" id="MBC8596400.1"/>
    </source>
</evidence>
<dbReference type="InterPro" id="IPR015341">
    <property type="entry name" value="Glyco_hydro_38_cen"/>
</dbReference>
<organism evidence="6 7">
    <name type="scientific">Qingrenia yutianensis</name>
    <dbReference type="NCBI Taxonomy" id="2763676"/>
    <lineage>
        <taxon>Bacteria</taxon>
        <taxon>Bacillati</taxon>
        <taxon>Bacillota</taxon>
        <taxon>Clostridia</taxon>
        <taxon>Eubacteriales</taxon>
        <taxon>Oscillospiraceae</taxon>
        <taxon>Qingrenia</taxon>
    </lineage>
</organism>
<keyword evidence="2" id="KW-0479">Metal-binding</keyword>
<dbReference type="InterPro" id="IPR028995">
    <property type="entry name" value="Glyco_hydro_57/38_cen_sf"/>
</dbReference>
<gene>
    <name evidence="6" type="ORF">H8706_05915</name>
</gene>
<dbReference type="SUPFAM" id="SSF74650">
    <property type="entry name" value="Galactose mutarotase-like"/>
    <property type="match status" value="1"/>
</dbReference>
<dbReference type="InterPro" id="IPR037094">
    <property type="entry name" value="Glyco_hydro_38_cen_sf"/>
</dbReference>
<evidence type="ECO:0000259" key="5">
    <source>
        <dbReference type="SMART" id="SM00872"/>
    </source>
</evidence>
<dbReference type="FunFam" id="2.70.98.30:FF:000010">
    <property type="entry name" value="Cytosolic alpha-mannosidase"/>
    <property type="match status" value="1"/>
</dbReference>
<dbReference type="Pfam" id="PF17677">
    <property type="entry name" value="Glyco_hydro38C2"/>
    <property type="match status" value="1"/>
</dbReference>
<dbReference type="InterPro" id="IPR027291">
    <property type="entry name" value="Glyco_hydro_38_N_sf"/>
</dbReference>
<dbReference type="Gene3D" id="2.70.98.30">
    <property type="entry name" value="Golgi alpha-mannosidase II, domain 4"/>
    <property type="match status" value="1"/>
</dbReference>
<dbReference type="SUPFAM" id="SSF88713">
    <property type="entry name" value="Glycoside hydrolase/deacetylase"/>
    <property type="match status" value="1"/>
</dbReference>
<accession>A0A926ITB4</accession>
<protein>
    <submittedName>
        <fullName evidence="6">Alpha-mannosidase</fullName>
    </submittedName>
</protein>
<sequence>MYLLTEKLRVISEDLKELRYQNKQNITEIFLNENADGGQIEKCPKDGWKKFQSGGIWGGYDKHMWFKTTVEMLPENEGKTVVFGVFTGKEGQWDAKNPQFYAYVNGKIIQGMDVNHTEFVLTKNAKRNEVFEIVLYAYSGMNEDTANFKCYTANFDENINALYYDIFVPLSVAKLLDKEDKRRVDILEYLNNTANILDTREIPSADFDKSVKDALCYIETEFYGKYCGNSDVTAKCVGHTHIDVAWLWTLAQTREKTVRSFSTVLNLMKQYPEYVFMSSQPQLYQYLKEENPALYGEIKERVKEGRWEAEGAMWLEADCNLTSGESLVRQILFGKRFFKEEFNKDNKILWLPDVFGYSAALPQILKKSGVDYFMTTKISWSEYDKMPYDTFMWEGIDGTKILTYFITTRDYDVPDSQHFTTYVGKMTPSEVMGSWKRFQQKDVSDEVLICYGYGDGGGGTTPEMVETAKRLSKGIPGCPKVEFSTSLDFFKDLEKKVENAKRMPEWVGELYLELHRGTYTSMARNKKYNRKSEFALMDAELYSVMDKTVLNGEYRQAEINDMWRTVLLNQFHDILPGSSIKEVYEVSKEQYENVLSGADSIKKNALSNIAKNINAPSDGFAVFNQLGFTRSELVEIDNADNFENPVVTASDGTVSNAQKVGNKLLFYAENVPSKGYKTYTVAEGKPAESEIFVSEHRMSNRFFDIEIDKNGNISSIYDKRAERNVLKGTGNVFQAFEDKPKDYDAWEISVYYQQKMWEVNDFCGAEVIENGTERGVLRIKRKFVNSEIVQDICIYKNLDRIDFKTKIDWKEKHILLKTAFPVDVHTNKATYEIQFGNVERPTHWNTSWDMAKFEVCAQKWADISEDGYGVSLLNDCKYGHDIKDGVMRLTLIKSATYPNPDADKELHEFTYSLYPHKDTWREADTVDMAYSLNCPLTCAPAMKNSGTLPCEFSFIETDCKNVVVETVKKAEDSGDIIVRMFECQNRRGKVNAVMFKDILNAAECDLLENETEKVQFDKNTFTFEIKPYEIKTFKIKL</sequence>
<dbReference type="CDD" id="cd10789">
    <property type="entry name" value="GH38N_AMII_ER_cytosolic"/>
    <property type="match status" value="1"/>
</dbReference>
<evidence type="ECO:0000256" key="4">
    <source>
        <dbReference type="ARBA" id="ARBA00023295"/>
    </source>
</evidence>
<dbReference type="InterPro" id="IPR041147">
    <property type="entry name" value="GH38_C"/>
</dbReference>
<dbReference type="GO" id="GO:0009313">
    <property type="term" value="P:oligosaccharide catabolic process"/>
    <property type="evidence" value="ECO:0007669"/>
    <property type="project" value="TreeGrafter"/>
</dbReference>
<dbReference type="InterPro" id="IPR011682">
    <property type="entry name" value="Glyco_hydro_38_C"/>
</dbReference>
<dbReference type="FunFam" id="3.20.110.10:FF:000002">
    <property type="entry name" value="alpha-mannosidase 2C1 isoform X1"/>
    <property type="match status" value="1"/>
</dbReference>
<evidence type="ECO:0000313" key="7">
    <source>
        <dbReference type="Proteomes" id="UP000647416"/>
    </source>
</evidence>
<dbReference type="InterPro" id="IPR000602">
    <property type="entry name" value="Glyco_hydro_38_N"/>
</dbReference>
<comment type="similarity">
    <text evidence="1">Belongs to the glycosyl hydrolase 38 family.</text>
</comment>
<reference evidence="6" key="1">
    <citation type="submission" date="2020-08" db="EMBL/GenBank/DDBJ databases">
        <title>Genome public.</title>
        <authorList>
            <person name="Liu C."/>
            <person name="Sun Q."/>
        </authorList>
    </citation>
    <scope>NUCLEOTIDE SEQUENCE</scope>
    <source>
        <strain evidence="6">NSJ-50</strain>
    </source>
</reference>
<dbReference type="GO" id="GO:0004559">
    <property type="term" value="F:alpha-mannosidase activity"/>
    <property type="evidence" value="ECO:0007669"/>
    <property type="project" value="InterPro"/>
</dbReference>
<evidence type="ECO:0000256" key="3">
    <source>
        <dbReference type="ARBA" id="ARBA00022801"/>
    </source>
</evidence>
<dbReference type="InterPro" id="IPR011013">
    <property type="entry name" value="Gal_mutarotase_sf_dom"/>
</dbReference>
<dbReference type="GO" id="GO:0030246">
    <property type="term" value="F:carbohydrate binding"/>
    <property type="evidence" value="ECO:0007669"/>
    <property type="project" value="InterPro"/>
</dbReference>
<keyword evidence="3" id="KW-0378">Hydrolase</keyword>
<dbReference type="SUPFAM" id="SSF88688">
    <property type="entry name" value="Families 57/38 glycoside transferase middle domain"/>
    <property type="match status" value="1"/>
</dbReference>
<keyword evidence="7" id="KW-1185">Reference proteome</keyword>
<dbReference type="Gene3D" id="3.20.110.10">
    <property type="entry name" value="Glycoside hydrolase 38, N terminal domain"/>
    <property type="match status" value="1"/>
</dbReference>
<evidence type="ECO:0000256" key="1">
    <source>
        <dbReference type="ARBA" id="ARBA00009792"/>
    </source>
</evidence>
<dbReference type="EMBL" id="JACRTE010000005">
    <property type="protein sequence ID" value="MBC8596400.1"/>
    <property type="molecule type" value="Genomic_DNA"/>
</dbReference>
<keyword evidence="4" id="KW-0326">Glycosidase</keyword>
<dbReference type="Proteomes" id="UP000647416">
    <property type="component" value="Unassembled WGS sequence"/>
</dbReference>
<dbReference type="SMART" id="SM00872">
    <property type="entry name" value="Alpha-mann_mid"/>
    <property type="match status" value="1"/>
</dbReference>
<comment type="caution">
    <text evidence="6">The sequence shown here is derived from an EMBL/GenBank/DDBJ whole genome shotgun (WGS) entry which is preliminary data.</text>
</comment>
<name>A0A926ITB4_9FIRM</name>
<feature type="domain" description="Glycoside hydrolase family 38 central" evidence="5">
    <location>
        <begin position="513"/>
        <end position="591"/>
    </location>
</feature>
<dbReference type="PANTHER" id="PTHR46017:SF1">
    <property type="entry name" value="ALPHA-MANNOSIDASE 2C1"/>
    <property type="match status" value="1"/>
</dbReference>
<dbReference type="GO" id="GO:0006013">
    <property type="term" value="P:mannose metabolic process"/>
    <property type="evidence" value="ECO:0007669"/>
    <property type="project" value="InterPro"/>
</dbReference>
<dbReference type="GO" id="GO:0046872">
    <property type="term" value="F:metal ion binding"/>
    <property type="evidence" value="ECO:0007669"/>
    <property type="project" value="UniProtKB-KW"/>
</dbReference>
<dbReference type="FunFam" id="1.20.1270.50:FF:000004">
    <property type="entry name" value="alpha-mannosidase 2C1 isoform X1"/>
    <property type="match status" value="1"/>
</dbReference>
<dbReference type="Pfam" id="PF09261">
    <property type="entry name" value="Alpha-mann_mid"/>
    <property type="match status" value="1"/>
</dbReference>
<dbReference type="Gene3D" id="1.20.1270.50">
    <property type="entry name" value="Glycoside hydrolase family 38, central domain"/>
    <property type="match status" value="1"/>
</dbReference>
<dbReference type="InterPro" id="IPR011330">
    <property type="entry name" value="Glyco_hydro/deAcase_b/a-brl"/>
</dbReference>